<feature type="domain" description="Protein kinase" evidence="4">
    <location>
        <begin position="205"/>
        <end position="432"/>
    </location>
</feature>
<dbReference type="Pfam" id="PF00069">
    <property type="entry name" value="Pkinase"/>
    <property type="match status" value="1"/>
</dbReference>
<evidence type="ECO:0000313" key="5">
    <source>
        <dbReference type="EMBL" id="MDN3573708.1"/>
    </source>
</evidence>
<dbReference type="Gene3D" id="3.30.200.20">
    <property type="entry name" value="Phosphorylase Kinase, domain 1"/>
    <property type="match status" value="1"/>
</dbReference>
<dbReference type="PANTHER" id="PTHR48051">
    <property type="match status" value="1"/>
</dbReference>
<evidence type="ECO:0000256" key="2">
    <source>
        <dbReference type="ARBA" id="ARBA00022737"/>
    </source>
</evidence>
<accession>A0ABT8AV42</accession>
<evidence type="ECO:0000259" key="4">
    <source>
        <dbReference type="PROSITE" id="PS50011"/>
    </source>
</evidence>
<name>A0ABT8AV42_9HYPH</name>
<comment type="caution">
    <text evidence="5">The sequence shown here is derived from an EMBL/GenBank/DDBJ whole genome shotgun (WGS) entry which is preliminary data.</text>
</comment>
<gene>
    <name evidence="5" type="ORF">QWZ18_24215</name>
</gene>
<keyword evidence="1" id="KW-0433">Leucine-rich repeat</keyword>
<dbReference type="Gene3D" id="3.80.10.10">
    <property type="entry name" value="Ribonuclease Inhibitor"/>
    <property type="match status" value="1"/>
</dbReference>
<dbReference type="InterPro" id="IPR032675">
    <property type="entry name" value="LRR_dom_sf"/>
</dbReference>
<keyword evidence="3" id="KW-0067">ATP-binding</keyword>
<reference evidence="6" key="1">
    <citation type="journal article" date="2019" name="Int. J. Syst. Evol. Microbiol.">
        <title>The Global Catalogue of Microorganisms (GCM) 10K type strain sequencing project: providing services to taxonomists for standard genome sequencing and annotation.</title>
        <authorList>
            <consortium name="The Broad Institute Genomics Platform"/>
            <consortium name="The Broad Institute Genome Sequencing Center for Infectious Disease"/>
            <person name="Wu L."/>
            <person name="Ma J."/>
        </authorList>
    </citation>
    <scope>NUCLEOTIDE SEQUENCE [LARGE SCALE GENOMIC DNA]</scope>
    <source>
        <strain evidence="6">CECT 7806</strain>
    </source>
</reference>
<dbReference type="EMBL" id="JAUFPT010000082">
    <property type="protein sequence ID" value="MDN3573708.1"/>
    <property type="molecule type" value="Genomic_DNA"/>
</dbReference>
<dbReference type="Proteomes" id="UP001244297">
    <property type="component" value="Unassembled WGS sequence"/>
</dbReference>
<dbReference type="InterPro" id="IPR003591">
    <property type="entry name" value="Leu-rich_rpt_typical-subtyp"/>
</dbReference>
<dbReference type="InterPro" id="IPR000719">
    <property type="entry name" value="Prot_kinase_dom"/>
</dbReference>
<dbReference type="EC" id="2.7.-.-" evidence="5"/>
<dbReference type="SMART" id="SM00369">
    <property type="entry name" value="LRR_TYP"/>
    <property type="match status" value="4"/>
</dbReference>
<keyword evidence="2" id="KW-0677">Repeat</keyword>
<sequence length="432" mass="46283">MDRSDTLAALRRGELGGARALRLPDGLSEIPREVFALADTLEVLDLGRGSLSDLPAEFGRLHRLRVLFCSGNPFPRLPPVLGDCPTLSQLGFRGCGIREIPEEALPRDLRWLTLTDNRIEHLPAALGERPLLQKLMLAGNRIATLPDRLAGAENLELIRLACNRLETLPSWLADLPRLAWIAYAGNPAESATAPTAAQRVPWAELEIGDLLGEGASGRVHRAVWRGRGDAQAVALKLFKGAMTSDGLPEREMEACLAAGPHPALTGALGRLDGHPEGAQGLLLRLLPPQSRVLAGPPSLASCSRDVYDPDQRFSPDHARQITRAVAEAVAHLHGRGLLHGDVYGHNILWDAETGAAVLSDFGAASALPGGDAGAALARIEVRAVGLLIGELLDRCEAPPARLRALERACTHPDPHRRPSLAEAVAELRHRPA</sequence>
<evidence type="ECO:0000256" key="1">
    <source>
        <dbReference type="ARBA" id="ARBA00022614"/>
    </source>
</evidence>
<dbReference type="Pfam" id="PF13855">
    <property type="entry name" value="LRR_8"/>
    <property type="match status" value="1"/>
</dbReference>
<dbReference type="SUPFAM" id="SSF56112">
    <property type="entry name" value="Protein kinase-like (PK-like)"/>
    <property type="match status" value="1"/>
</dbReference>
<dbReference type="InterPro" id="IPR001611">
    <property type="entry name" value="Leu-rich_rpt"/>
</dbReference>
<dbReference type="RefSeq" id="WP_238287292.1">
    <property type="nucleotide sequence ID" value="NZ_BPQS01000009.1"/>
</dbReference>
<keyword evidence="3" id="KW-0547">Nucleotide-binding</keyword>
<protein>
    <submittedName>
        <fullName evidence="5">Leucine-rich repeat-containing protein kinase family protein</fullName>
        <ecNumber evidence="5">2.7.-.-</ecNumber>
    </submittedName>
</protein>
<keyword evidence="5" id="KW-0418">Kinase</keyword>
<feature type="binding site" evidence="3">
    <location>
        <position position="236"/>
    </location>
    <ligand>
        <name>ATP</name>
        <dbReference type="ChEBI" id="CHEBI:30616"/>
    </ligand>
</feature>
<dbReference type="InterPro" id="IPR011009">
    <property type="entry name" value="Kinase-like_dom_sf"/>
</dbReference>
<dbReference type="PROSITE" id="PS00107">
    <property type="entry name" value="PROTEIN_KINASE_ATP"/>
    <property type="match status" value="1"/>
</dbReference>
<organism evidence="5 6">
    <name type="scientific">Methylobacterium longum</name>
    <dbReference type="NCBI Taxonomy" id="767694"/>
    <lineage>
        <taxon>Bacteria</taxon>
        <taxon>Pseudomonadati</taxon>
        <taxon>Pseudomonadota</taxon>
        <taxon>Alphaproteobacteria</taxon>
        <taxon>Hyphomicrobiales</taxon>
        <taxon>Methylobacteriaceae</taxon>
        <taxon>Methylobacterium</taxon>
    </lineage>
</organism>
<dbReference type="Gene3D" id="1.10.510.10">
    <property type="entry name" value="Transferase(Phosphotransferase) domain 1"/>
    <property type="match status" value="1"/>
</dbReference>
<evidence type="ECO:0000256" key="3">
    <source>
        <dbReference type="PROSITE-ProRule" id="PRU10141"/>
    </source>
</evidence>
<dbReference type="InterPro" id="IPR050216">
    <property type="entry name" value="LRR_domain-containing"/>
</dbReference>
<dbReference type="PANTHER" id="PTHR48051:SF1">
    <property type="entry name" value="RAS SUPPRESSOR PROTEIN 1"/>
    <property type="match status" value="1"/>
</dbReference>
<dbReference type="InterPro" id="IPR017441">
    <property type="entry name" value="Protein_kinase_ATP_BS"/>
</dbReference>
<dbReference type="GO" id="GO:0016301">
    <property type="term" value="F:kinase activity"/>
    <property type="evidence" value="ECO:0007669"/>
    <property type="project" value="UniProtKB-KW"/>
</dbReference>
<dbReference type="SUPFAM" id="SSF52058">
    <property type="entry name" value="L domain-like"/>
    <property type="match status" value="1"/>
</dbReference>
<evidence type="ECO:0000313" key="6">
    <source>
        <dbReference type="Proteomes" id="UP001244297"/>
    </source>
</evidence>
<proteinExistence type="predicted"/>
<dbReference type="PROSITE" id="PS50011">
    <property type="entry name" value="PROTEIN_KINASE_DOM"/>
    <property type="match status" value="1"/>
</dbReference>
<keyword evidence="6" id="KW-1185">Reference proteome</keyword>
<keyword evidence="5" id="KW-0808">Transferase</keyword>